<organism evidence="1 2">
    <name type="scientific">Crucibulum laeve</name>
    <dbReference type="NCBI Taxonomy" id="68775"/>
    <lineage>
        <taxon>Eukaryota</taxon>
        <taxon>Fungi</taxon>
        <taxon>Dikarya</taxon>
        <taxon>Basidiomycota</taxon>
        <taxon>Agaricomycotina</taxon>
        <taxon>Agaricomycetes</taxon>
        <taxon>Agaricomycetidae</taxon>
        <taxon>Agaricales</taxon>
        <taxon>Agaricineae</taxon>
        <taxon>Nidulariaceae</taxon>
        <taxon>Crucibulum</taxon>
    </lineage>
</organism>
<evidence type="ECO:0000313" key="1">
    <source>
        <dbReference type="EMBL" id="TFK33986.1"/>
    </source>
</evidence>
<evidence type="ECO:0000313" key="2">
    <source>
        <dbReference type="Proteomes" id="UP000308652"/>
    </source>
</evidence>
<dbReference type="EMBL" id="ML213638">
    <property type="protein sequence ID" value="TFK33986.1"/>
    <property type="molecule type" value="Genomic_DNA"/>
</dbReference>
<dbReference type="SUPFAM" id="SSF52047">
    <property type="entry name" value="RNI-like"/>
    <property type="match status" value="1"/>
</dbReference>
<proteinExistence type="predicted"/>
<reference evidence="1 2" key="1">
    <citation type="journal article" date="2019" name="Nat. Ecol. Evol.">
        <title>Megaphylogeny resolves global patterns of mushroom evolution.</title>
        <authorList>
            <person name="Varga T."/>
            <person name="Krizsan K."/>
            <person name="Foldi C."/>
            <person name="Dima B."/>
            <person name="Sanchez-Garcia M."/>
            <person name="Sanchez-Ramirez S."/>
            <person name="Szollosi G.J."/>
            <person name="Szarkandi J.G."/>
            <person name="Papp V."/>
            <person name="Albert L."/>
            <person name="Andreopoulos W."/>
            <person name="Angelini C."/>
            <person name="Antonin V."/>
            <person name="Barry K.W."/>
            <person name="Bougher N.L."/>
            <person name="Buchanan P."/>
            <person name="Buyck B."/>
            <person name="Bense V."/>
            <person name="Catcheside P."/>
            <person name="Chovatia M."/>
            <person name="Cooper J."/>
            <person name="Damon W."/>
            <person name="Desjardin D."/>
            <person name="Finy P."/>
            <person name="Geml J."/>
            <person name="Haridas S."/>
            <person name="Hughes K."/>
            <person name="Justo A."/>
            <person name="Karasinski D."/>
            <person name="Kautmanova I."/>
            <person name="Kiss B."/>
            <person name="Kocsube S."/>
            <person name="Kotiranta H."/>
            <person name="LaButti K.M."/>
            <person name="Lechner B.E."/>
            <person name="Liimatainen K."/>
            <person name="Lipzen A."/>
            <person name="Lukacs Z."/>
            <person name="Mihaltcheva S."/>
            <person name="Morgado L.N."/>
            <person name="Niskanen T."/>
            <person name="Noordeloos M.E."/>
            <person name="Ohm R.A."/>
            <person name="Ortiz-Santana B."/>
            <person name="Ovrebo C."/>
            <person name="Racz N."/>
            <person name="Riley R."/>
            <person name="Savchenko A."/>
            <person name="Shiryaev A."/>
            <person name="Soop K."/>
            <person name="Spirin V."/>
            <person name="Szebenyi C."/>
            <person name="Tomsovsky M."/>
            <person name="Tulloss R.E."/>
            <person name="Uehling J."/>
            <person name="Grigoriev I.V."/>
            <person name="Vagvolgyi C."/>
            <person name="Papp T."/>
            <person name="Martin F.M."/>
            <person name="Miettinen O."/>
            <person name="Hibbett D.S."/>
            <person name="Nagy L.G."/>
        </authorList>
    </citation>
    <scope>NUCLEOTIDE SEQUENCE [LARGE SCALE GENOMIC DNA]</scope>
    <source>
        <strain evidence="1 2">CBS 166.37</strain>
    </source>
</reference>
<dbReference type="OrthoDB" id="3039255at2759"/>
<dbReference type="InterPro" id="IPR032675">
    <property type="entry name" value="LRR_dom_sf"/>
</dbReference>
<protein>
    <recommendedName>
        <fullName evidence="3">F-box domain-containing protein</fullName>
    </recommendedName>
</protein>
<accession>A0A5C3LPS3</accession>
<evidence type="ECO:0008006" key="3">
    <source>
        <dbReference type="Google" id="ProtNLM"/>
    </source>
</evidence>
<keyword evidence="2" id="KW-1185">Reference proteome</keyword>
<dbReference type="AlphaFoldDB" id="A0A5C3LPS3"/>
<dbReference type="Proteomes" id="UP000308652">
    <property type="component" value="Unassembled WGS sequence"/>
</dbReference>
<dbReference type="Gene3D" id="3.80.10.10">
    <property type="entry name" value="Ribonuclease Inhibitor"/>
    <property type="match status" value="1"/>
</dbReference>
<name>A0A5C3LPS3_9AGAR</name>
<sequence>MHALDIPYDVWFNVAQFLPKEEIRNLYGVNRALFMIAMDERYQSAYIRNIREEQTVKCLDRLVHPNLAYRVRSLHLRPSSLGVLLHEHRNQKPSVGWTNALKRLTCAPGPRNGYEAVNTKSSPVEILLQIVGSLSNVTTLHLECADYADNLDWFMYAMPFVMAGWGAFGHILQRLTLEVPVESMREVLPTALRLDNLEELHVKLSVAEPETDTTDIIRTSLVPFINNHHRNLSSFSVSAIEQLDFTALLGDLVYMPRLTKFSVSQLFVSMDQTDTAGLARFLDMHGRNLRDLNVQFYTKKATPAKFPEQTEWFAQPFYSVVLPRIEALSLGLLDFPAWSLHGTTSYISQFRDTLSSLSIKNIKLSYEEVESLITVVAPTPNVKMRHLTLVLRHISPQLFNILSLKLPDLEELSLKFDKIIPREGIPVSSADRAPAFCEEIAKHSYSKWKLARLNLGLISAKEETKGQCRAALATALSSVQSFNGQTREQYVSEGSHSDDPLLLSGCS</sequence>
<gene>
    <name evidence="1" type="ORF">BDQ12DRAFT_657405</name>
</gene>